<evidence type="ECO:0000256" key="2">
    <source>
        <dbReference type="ARBA" id="ARBA00004574"/>
    </source>
</evidence>
<comment type="caution">
    <text evidence="8">The sequence shown here is derived from an EMBL/GenBank/DDBJ whole genome shotgun (WGS) entry which is preliminary data.</text>
</comment>
<feature type="region of interest" description="Disordered" evidence="7">
    <location>
        <begin position="1177"/>
        <end position="1782"/>
    </location>
</feature>
<feature type="compositionally biased region" description="Polar residues" evidence="7">
    <location>
        <begin position="1584"/>
        <end position="1601"/>
    </location>
</feature>
<dbReference type="OrthoDB" id="5399929at2759"/>
<accession>A0A5M3Z2P2</accession>
<feature type="region of interest" description="Disordered" evidence="7">
    <location>
        <begin position="1060"/>
        <end position="1081"/>
    </location>
</feature>
<keyword evidence="5" id="KW-0539">Nucleus</keyword>
<feature type="compositionally biased region" description="Polar residues" evidence="7">
    <location>
        <begin position="1335"/>
        <end position="1346"/>
    </location>
</feature>
<evidence type="ECO:0000256" key="1">
    <source>
        <dbReference type="ARBA" id="ARBA00004123"/>
    </source>
</evidence>
<feature type="compositionally biased region" description="Polar residues" evidence="7">
    <location>
        <begin position="1611"/>
        <end position="1621"/>
    </location>
</feature>
<dbReference type="Pfam" id="PF12231">
    <property type="entry name" value="Rif1_N"/>
    <property type="match status" value="1"/>
</dbReference>
<dbReference type="GO" id="GO:0005634">
    <property type="term" value="C:nucleus"/>
    <property type="evidence" value="ECO:0007669"/>
    <property type="project" value="UniProtKB-SubCell"/>
</dbReference>
<dbReference type="PANTHER" id="PTHR22928:SF3">
    <property type="entry name" value="TELOMERE-ASSOCIATED PROTEIN RIF1"/>
    <property type="match status" value="1"/>
</dbReference>
<organism evidence="8 9">
    <name type="scientific">Aspergillus terreus</name>
    <dbReference type="NCBI Taxonomy" id="33178"/>
    <lineage>
        <taxon>Eukaryota</taxon>
        <taxon>Fungi</taxon>
        <taxon>Dikarya</taxon>
        <taxon>Ascomycota</taxon>
        <taxon>Pezizomycotina</taxon>
        <taxon>Eurotiomycetes</taxon>
        <taxon>Eurotiomycetidae</taxon>
        <taxon>Eurotiales</taxon>
        <taxon>Aspergillaceae</taxon>
        <taxon>Aspergillus</taxon>
        <taxon>Aspergillus subgen. Circumdati</taxon>
    </lineage>
</organism>
<feature type="compositionally biased region" description="Basic residues" evidence="7">
    <location>
        <begin position="1555"/>
        <end position="1564"/>
    </location>
</feature>
<keyword evidence="6" id="KW-0131">Cell cycle</keyword>
<feature type="region of interest" description="Disordered" evidence="7">
    <location>
        <begin position="1"/>
        <end position="93"/>
    </location>
</feature>
<keyword evidence="3" id="KW-0158">Chromosome</keyword>
<feature type="compositionally biased region" description="Basic and acidic residues" evidence="7">
    <location>
        <begin position="1311"/>
        <end position="1325"/>
    </location>
</feature>
<evidence type="ECO:0000256" key="6">
    <source>
        <dbReference type="ARBA" id="ARBA00023306"/>
    </source>
</evidence>
<dbReference type="Proteomes" id="UP000452235">
    <property type="component" value="Unassembled WGS sequence"/>
</dbReference>
<dbReference type="InterPro" id="IPR016024">
    <property type="entry name" value="ARM-type_fold"/>
</dbReference>
<dbReference type="PANTHER" id="PTHR22928">
    <property type="entry name" value="TELOMERE-ASSOCIATED PROTEIN RIF1"/>
    <property type="match status" value="1"/>
</dbReference>
<evidence type="ECO:0000256" key="3">
    <source>
        <dbReference type="ARBA" id="ARBA00022454"/>
    </source>
</evidence>
<protein>
    <submittedName>
        <fullName evidence="8">Telomere length regulator protein</fullName>
    </submittedName>
</protein>
<keyword evidence="4" id="KW-0779">Telomere</keyword>
<dbReference type="SUPFAM" id="SSF48371">
    <property type="entry name" value="ARM repeat"/>
    <property type="match status" value="1"/>
</dbReference>
<feature type="region of interest" description="Disordered" evidence="7">
    <location>
        <begin position="1102"/>
        <end position="1164"/>
    </location>
</feature>
<feature type="compositionally biased region" description="Low complexity" evidence="7">
    <location>
        <begin position="1366"/>
        <end position="1383"/>
    </location>
</feature>
<feature type="compositionally biased region" description="Low complexity" evidence="7">
    <location>
        <begin position="1255"/>
        <end position="1270"/>
    </location>
</feature>
<gene>
    <name evidence="8" type="ORF">ATEIFO6365_0005036300</name>
</gene>
<feature type="compositionally biased region" description="Basic and acidic residues" evidence="7">
    <location>
        <begin position="1347"/>
        <end position="1358"/>
    </location>
</feature>
<proteinExistence type="predicted"/>
<feature type="compositionally biased region" description="Low complexity" evidence="7">
    <location>
        <begin position="1721"/>
        <end position="1733"/>
    </location>
</feature>
<evidence type="ECO:0000313" key="9">
    <source>
        <dbReference type="Proteomes" id="UP000452235"/>
    </source>
</evidence>
<feature type="compositionally biased region" description="Basic and acidic residues" evidence="7">
    <location>
        <begin position="1060"/>
        <end position="1070"/>
    </location>
</feature>
<keyword evidence="9" id="KW-1185">Reference proteome</keyword>
<feature type="compositionally biased region" description="Acidic residues" evidence="7">
    <location>
        <begin position="1404"/>
        <end position="1418"/>
    </location>
</feature>
<evidence type="ECO:0000256" key="7">
    <source>
        <dbReference type="SAM" id="MobiDB-lite"/>
    </source>
</evidence>
<sequence length="1829" mass="201653">MVEVLGPLSARPPTPPRTTSRPLSEKENIQESPVVAQTPRENPLSTSLPNGASSNRQSKRVNFSPWTRYIKPPSFTDPAATPEPELKALPPSNECKPAKSILKQTSSPVTTHSPTVVTHTPESFAMLLESITQQLAGESLGSRLDAYMQFFGALRAYDNLPTRTEIVDRLGLITQFIQRDVGKGFSSGEPLQSSLVVQALKLANSLLWASDVAPHLSDEFKGFLVEQSINGLQDVKVPKSLLVHYLSILTAPNLHSKVMTVSRLARLLPSLIDVTERTGGNTVVSQRLTIYSRILNHSKQLFISHAHAWMDHLVSGCLHHMKDIRLKAIGLGFQIANVYGPNAILSKSIYDIFDRPMDNDNERKLAAEICERMLRMMSDPDSGVHVPQIWSVMILFLRNKRVSIDNWEHFRELVLVLQRCFNCSESMIRAQAIIAWNRFVSVASPGDTTNLALLKMLGKPILSQFERKKDKQNATPSGIVWSSYHNLLYYAFRPAVPYHHLDTVWEEYIALPSAVPNPVLTLGTRLAYVLSNMFWSSQVRVWTVNKANETHKLAPEELPTLDPKWLRSRITRVLKVLEAIFRSSVWANEIERSKIALTWVNLGKALSHASSKEITPSPDSMQAVAHVLSLLQRLWKAGPASLNAAEDKTMDKFFDRFRFLSTTMICSLGSIPFTEKLFVKTADESFQAASTPTHRHPRASSNVDSPIVHLLRLISEAPGVPEPTPAYRRLVNDTLQAACNGRNSRGSRLELLRQCAELYPDGQIDCPGPSSFAGIVWQSTAQLAADTLRSYPVESARARDGSASRDYENSVKILSRGLKFLNAIQVWDQLVDSLVRVVKTEKSDREITSAVVEPLAQSLMASDLQESYLSLSSLLNHSLSITYFHQDTESENTTHPTSAKIPSPNKLWGLLNGALHESYERFNPVENTGIADFLEALSSFLGSGVVAFRCATLESLQQPLALWLKDELRKINLECGVESRILTAYRALSSAVLNILQPSSPQDTNRLHKQQLLICAGLESSHMSVAKRFVDFWNSTFGQQDALPCPELVSRALSSLESRIKQQKPAEENQKAISESGPPEALNQIEDRADMQEKSRIAFILDSTRDASGPDSFNSSPITKDSAPLPASLEQPSNLEPPSPAVDDTPEQISNDGTQIPLPAVGEPKKRSEVFSMIENLRSSSPANTPREFEFMTPPHLRNLRNPDRGTPQTPTLPAVGNDHEDGFLGSSPTPGTRDRAQVVRSGLPQSWAVSTEGQSDPPSSPPEVQSQSQDANDESTSLNGSASRNKESASKKSKRTPASDNKKPKRAQSLRKDTFKNPRSKQREGTPLIKRLRSFSSKTPATFSSPRREEQLERSPVKDSSANTPPKESTPSSSKKPNSSKSSAKKRGKTVDLTGDVPKIDFGLDDTIADSFSDDMETQLASQLEQDLESAVDTNARSDGRALETQSQPPVTRKRKREVDGFVTPTNKERRRSSRFSFHKDEPIFDDPEALISSRSGRSKKQHLSTTDDQALASPVESNPKKRRRQSKGDITEVDELISANAEQQMAPSPAKGSSKKRRHLKGTPKTTKEAKTTNNEKGIGECQTTSQDTELSSQQQKPSEPSDARPTGEGQTSPQSSAISPSQKRRSSRLSSQAAPVSTGELPASTKPTSSRSRKQNAREQELLPAADAAGDTRTPSQDDQLGDKKASTEQPMEKPTALSLSQPRGQSTPRSEDVLMQDADAVVDATPVPAIEAEKQTEKQTNTPMDELSEGTKKQSSKQIVSLTSQTTNLPEEEATPNNPGIIASLQKILDDAKSATLDRSALKQIDDLLFDIRVEAHEALRRNTG</sequence>
<feature type="compositionally biased region" description="Polar residues" evidence="7">
    <location>
        <begin position="1701"/>
        <end position="1712"/>
    </location>
</feature>
<dbReference type="EMBL" id="BLJY01000005">
    <property type="protein sequence ID" value="GFF16173.1"/>
    <property type="molecule type" value="Genomic_DNA"/>
</dbReference>
<evidence type="ECO:0000256" key="5">
    <source>
        <dbReference type="ARBA" id="ARBA00023242"/>
    </source>
</evidence>
<feature type="compositionally biased region" description="Polar residues" evidence="7">
    <location>
        <begin position="39"/>
        <end position="65"/>
    </location>
</feature>
<comment type="subcellular location">
    <subcellularLocation>
        <location evidence="2">Chromosome</location>
        <location evidence="2">Telomere</location>
    </subcellularLocation>
    <subcellularLocation>
        <location evidence="1">Nucleus</location>
    </subcellularLocation>
</comment>
<dbReference type="GO" id="GO:0000723">
    <property type="term" value="P:telomere maintenance"/>
    <property type="evidence" value="ECO:0007669"/>
    <property type="project" value="TreeGrafter"/>
</dbReference>
<evidence type="ECO:0000313" key="8">
    <source>
        <dbReference type="EMBL" id="GFF16173.1"/>
    </source>
</evidence>
<evidence type="ECO:0000256" key="4">
    <source>
        <dbReference type="ARBA" id="ARBA00022895"/>
    </source>
</evidence>
<dbReference type="GO" id="GO:0140445">
    <property type="term" value="C:chromosome, telomeric repeat region"/>
    <property type="evidence" value="ECO:0007669"/>
    <property type="project" value="TreeGrafter"/>
</dbReference>
<name>A0A5M3Z2P2_ASPTE</name>
<feature type="compositionally biased region" description="Polar residues" evidence="7">
    <location>
        <begin position="1244"/>
        <end position="1254"/>
    </location>
</feature>
<feature type="compositionally biased region" description="Polar residues" evidence="7">
    <location>
        <begin position="1760"/>
        <end position="1773"/>
    </location>
</feature>
<dbReference type="VEuPathDB" id="FungiDB:ATEG_05297"/>
<dbReference type="InterPro" id="IPR022031">
    <property type="entry name" value="Rif1_N"/>
</dbReference>
<reference evidence="8 9" key="1">
    <citation type="submission" date="2020-01" db="EMBL/GenBank/DDBJ databases">
        <title>Aspergillus terreus IFO 6365 whole genome shotgun sequence.</title>
        <authorList>
            <person name="Kanamasa S."/>
            <person name="Takahashi H."/>
        </authorList>
    </citation>
    <scope>NUCLEOTIDE SEQUENCE [LARGE SCALE GENOMIC DNA]</scope>
    <source>
        <strain evidence="8 9">IFO 6365</strain>
    </source>
</reference>
<feature type="compositionally biased region" description="Polar residues" evidence="7">
    <location>
        <begin position="1275"/>
        <end position="1284"/>
    </location>
</feature>